<gene>
    <name evidence="13" type="ORF">SAMN04489717_0221</name>
</gene>
<evidence type="ECO:0000256" key="5">
    <source>
        <dbReference type="ARBA" id="ARBA00023295"/>
    </source>
</evidence>
<keyword evidence="5 6" id="KW-0326">Glycosidase</keyword>
<feature type="binding site" evidence="8">
    <location>
        <position position="315"/>
    </location>
    <ligand>
        <name>substrate</name>
    </ligand>
</feature>
<dbReference type="AlphaFoldDB" id="A0A1H1LAD7"/>
<evidence type="ECO:0000259" key="12">
    <source>
        <dbReference type="Pfam" id="PF08533"/>
    </source>
</evidence>
<dbReference type="Pfam" id="PF08532">
    <property type="entry name" value="Glyco_hydro_42M"/>
    <property type="match status" value="1"/>
</dbReference>
<dbReference type="EMBL" id="LT629732">
    <property type="protein sequence ID" value="SDR71498.1"/>
    <property type="molecule type" value="Genomic_DNA"/>
</dbReference>
<dbReference type="InterPro" id="IPR013529">
    <property type="entry name" value="Glyco_hydro_42_N"/>
</dbReference>
<dbReference type="SUPFAM" id="SSF51445">
    <property type="entry name" value="(Trans)glycosidases"/>
    <property type="match status" value="1"/>
</dbReference>
<dbReference type="InterPro" id="IPR013739">
    <property type="entry name" value="Beta_galactosidase_C"/>
</dbReference>
<feature type="domain" description="Beta-galactosidase C-terminal" evidence="12">
    <location>
        <begin position="622"/>
        <end position="679"/>
    </location>
</feature>
<evidence type="ECO:0000256" key="9">
    <source>
        <dbReference type="PIRSR" id="PIRSR001084-3"/>
    </source>
</evidence>
<comment type="catalytic activity">
    <reaction evidence="1 6">
        <text>Hydrolysis of terminal non-reducing beta-D-galactose residues in beta-D-galactosides.</text>
        <dbReference type="EC" id="3.2.1.23"/>
    </reaction>
</comment>
<dbReference type="RefSeq" id="WP_092649724.1">
    <property type="nucleotide sequence ID" value="NZ_LT629732.1"/>
</dbReference>
<evidence type="ECO:0000256" key="2">
    <source>
        <dbReference type="ARBA" id="ARBA00005940"/>
    </source>
</evidence>
<dbReference type="GO" id="GO:0046872">
    <property type="term" value="F:metal ion binding"/>
    <property type="evidence" value="ECO:0007669"/>
    <property type="project" value="UniProtKB-KW"/>
</dbReference>
<dbReference type="InterPro" id="IPR003476">
    <property type="entry name" value="Glyco_hydro_42"/>
</dbReference>
<dbReference type="Gene3D" id="2.60.40.1180">
    <property type="entry name" value="Golgi alpha-mannosidase II"/>
    <property type="match status" value="1"/>
</dbReference>
<feature type="binding site" evidence="9">
    <location>
        <position position="166"/>
    </location>
    <ligand>
        <name>Zn(2+)</name>
        <dbReference type="ChEBI" id="CHEBI:29105"/>
    </ligand>
</feature>
<evidence type="ECO:0000256" key="6">
    <source>
        <dbReference type="PIRNR" id="PIRNR001084"/>
    </source>
</evidence>
<sequence length="684" mass="75807">MAQDDRDADVNFGQVLYGADYNPEQWPEDVWDEDVRLMRAAHVTTVSVPVFGWAALQPDEETFTFEWLDRVLEKLAAQGVRANLATATASVPAWVTRRYPDVLVVDEDGVRRRHGNRHTFCPSSPNFRRLSTALVRKIATRYADHPALQLWHIGNEYGTLCYCDLCAEAFRRWLRERHGSLDQLNRNWNTAFWGHTFTDWAQVEPPVSKGERAIQALRIDWHRFASDALLNCLRAEVAVIREVTPHVPVTTNLMGAFFPLDYHRWARELDIVSWDNYPRPNDPPETVAFNHALMRGLREGRPFLLMEQSPSQQNWQPYNWIKPPGLLRLQSYQAVAQGADSVMYFQWRRSRGGIEKLHGAVVEHHGRSDARVFREVAEIGRELAALGTRTIGGRVAAKAAVLFDWPTWWSLRFSSGPSVDLDYLEQCRSAYTALHQLGVQADVLAPDADLSAYDLIVAPVLTMVEEPVATAIAERVRAGATLVATAFTGLVDQHDLVHPGGAPGPLRDVLGLTVEETDALPPDRTNAVRLGVDVGTLPAGTELPAGILCERLFLEGAKPVGEYTRDFYAGEPALTRNSYGQGQAYYLPTLLTGDGQRRLLTALCTEVGIGSPLAGGAPPPAGVEVTRRVGPSGEGLLYLLNHGAEPGRVRLRPGVHTDLLTGRTYEGEASVPHRGVLVLAEPTS</sequence>
<dbReference type="InterPro" id="IPR029062">
    <property type="entry name" value="Class_I_gatase-like"/>
</dbReference>
<dbReference type="EC" id="3.2.1.23" evidence="3 6"/>
<dbReference type="InterPro" id="IPR013738">
    <property type="entry name" value="Beta_galactosidase_Trimer"/>
</dbReference>
<dbReference type="CDD" id="cd03143">
    <property type="entry name" value="A4_beta-galactosidase_middle_domain"/>
    <property type="match status" value="1"/>
</dbReference>
<dbReference type="Gene3D" id="3.40.50.880">
    <property type="match status" value="1"/>
</dbReference>
<organism evidence="13 14">
    <name type="scientific">Actinopolymorpha singaporensis</name>
    <dbReference type="NCBI Taxonomy" id="117157"/>
    <lineage>
        <taxon>Bacteria</taxon>
        <taxon>Bacillati</taxon>
        <taxon>Actinomycetota</taxon>
        <taxon>Actinomycetes</taxon>
        <taxon>Propionibacteriales</taxon>
        <taxon>Actinopolymorphaceae</taxon>
        <taxon>Actinopolymorpha</taxon>
    </lineage>
</organism>
<evidence type="ECO:0000259" key="11">
    <source>
        <dbReference type="Pfam" id="PF08532"/>
    </source>
</evidence>
<dbReference type="PANTHER" id="PTHR36447:SF1">
    <property type="entry name" value="BETA-GALACTOSIDASE GANA"/>
    <property type="match status" value="1"/>
</dbReference>
<evidence type="ECO:0000313" key="14">
    <source>
        <dbReference type="Proteomes" id="UP000198983"/>
    </source>
</evidence>
<dbReference type="InterPro" id="IPR013780">
    <property type="entry name" value="Glyco_hydro_b"/>
</dbReference>
<dbReference type="GO" id="GO:0004565">
    <property type="term" value="F:beta-galactosidase activity"/>
    <property type="evidence" value="ECO:0007669"/>
    <property type="project" value="UniProtKB-EC"/>
</dbReference>
<evidence type="ECO:0000256" key="4">
    <source>
        <dbReference type="ARBA" id="ARBA00022801"/>
    </source>
</evidence>
<evidence type="ECO:0000259" key="10">
    <source>
        <dbReference type="Pfam" id="PF02449"/>
    </source>
</evidence>
<evidence type="ECO:0000256" key="3">
    <source>
        <dbReference type="ARBA" id="ARBA00012756"/>
    </source>
</evidence>
<dbReference type="Pfam" id="PF02449">
    <property type="entry name" value="Glyco_hydro_42"/>
    <property type="match status" value="1"/>
</dbReference>
<dbReference type="Pfam" id="PF08533">
    <property type="entry name" value="Glyco_hydro_42C"/>
    <property type="match status" value="1"/>
</dbReference>
<dbReference type="PIRSF" id="PIRSF001084">
    <property type="entry name" value="B-galactosidase"/>
    <property type="match status" value="1"/>
</dbReference>
<reference evidence="13 14" key="1">
    <citation type="submission" date="2016-10" db="EMBL/GenBank/DDBJ databases">
        <authorList>
            <person name="de Groot N.N."/>
        </authorList>
    </citation>
    <scope>NUCLEOTIDE SEQUENCE [LARGE SCALE GENOMIC DNA]</scope>
    <source>
        <strain evidence="13 14">DSM 22024</strain>
    </source>
</reference>
<feature type="active site" description="Proton donor" evidence="7">
    <location>
        <position position="156"/>
    </location>
</feature>
<dbReference type="Proteomes" id="UP000198983">
    <property type="component" value="Chromosome I"/>
</dbReference>
<feature type="domain" description="Glycoside hydrolase family 42 N-terminal" evidence="10">
    <location>
        <begin position="20"/>
        <end position="385"/>
    </location>
</feature>
<dbReference type="PANTHER" id="PTHR36447">
    <property type="entry name" value="BETA-GALACTOSIDASE GANA"/>
    <property type="match status" value="1"/>
</dbReference>
<keyword evidence="14" id="KW-1185">Reference proteome</keyword>
<dbReference type="STRING" id="117157.SAMN04489717_0221"/>
<dbReference type="GO" id="GO:0006012">
    <property type="term" value="P:galactose metabolic process"/>
    <property type="evidence" value="ECO:0007669"/>
    <property type="project" value="InterPro"/>
</dbReference>
<evidence type="ECO:0000256" key="1">
    <source>
        <dbReference type="ARBA" id="ARBA00001412"/>
    </source>
</evidence>
<dbReference type="SUPFAM" id="SSF52317">
    <property type="entry name" value="Class I glutamine amidotransferase-like"/>
    <property type="match status" value="1"/>
</dbReference>
<evidence type="ECO:0000256" key="8">
    <source>
        <dbReference type="PIRSR" id="PIRSR001084-2"/>
    </source>
</evidence>
<dbReference type="Gene3D" id="3.20.20.80">
    <property type="entry name" value="Glycosidases"/>
    <property type="match status" value="1"/>
</dbReference>
<keyword evidence="9" id="KW-0862">Zinc</keyword>
<proteinExistence type="inferred from homology"/>
<protein>
    <recommendedName>
        <fullName evidence="3 6">Beta-galactosidase</fullName>
        <shortName evidence="6">Beta-gal</shortName>
        <ecNumber evidence="3 6">3.2.1.23</ecNumber>
    </recommendedName>
</protein>
<feature type="binding site" evidence="9">
    <location>
        <position position="161"/>
    </location>
    <ligand>
        <name>Zn(2+)</name>
        <dbReference type="ChEBI" id="CHEBI:29105"/>
    </ligand>
</feature>
<feature type="active site" description="Nucleophile" evidence="7">
    <location>
        <position position="307"/>
    </location>
</feature>
<comment type="similarity">
    <text evidence="2 6">Belongs to the glycosyl hydrolase 42 family.</text>
</comment>
<dbReference type="GO" id="GO:0009341">
    <property type="term" value="C:beta-galactosidase complex"/>
    <property type="evidence" value="ECO:0007669"/>
    <property type="project" value="InterPro"/>
</dbReference>
<evidence type="ECO:0000313" key="13">
    <source>
        <dbReference type="EMBL" id="SDR71498.1"/>
    </source>
</evidence>
<feature type="binding site" evidence="8">
    <location>
        <position position="117"/>
    </location>
    <ligand>
        <name>substrate</name>
    </ligand>
</feature>
<dbReference type="OrthoDB" id="9800974at2"/>
<name>A0A1H1LAD7_9ACTN</name>
<accession>A0A1H1LAD7</accession>
<feature type="binding site" evidence="8">
    <location>
        <position position="155"/>
    </location>
    <ligand>
        <name>substrate</name>
    </ligand>
</feature>
<dbReference type="InterPro" id="IPR017853">
    <property type="entry name" value="GH"/>
</dbReference>
<keyword evidence="4 6" id="KW-0378">Hydrolase</keyword>
<keyword evidence="9" id="KW-0479">Metal-binding</keyword>
<feature type="binding site" evidence="9">
    <location>
        <position position="163"/>
    </location>
    <ligand>
        <name>Zn(2+)</name>
        <dbReference type="ChEBI" id="CHEBI:29105"/>
    </ligand>
</feature>
<feature type="domain" description="Beta-galactosidase trimerisation" evidence="11">
    <location>
        <begin position="397"/>
        <end position="609"/>
    </location>
</feature>
<evidence type="ECO:0000256" key="7">
    <source>
        <dbReference type="PIRSR" id="PIRSR001084-1"/>
    </source>
</evidence>
<feature type="binding site" evidence="9">
    <location>
        <position position="121"/>
    </location>
    <ligand>
        <name>Zn(2+)</name>
        <dbReference type="ChEBI" id="CHEBI:29105"/>
    </ligand>
</feature>